<evidence type="ECO:0000256" key="1">
    <source>
        <dbReference type="SAM" id="MobiDB-lite"/>
    </source>
</evidence>
<evidence type="ECO:0000313" key="2">
    <source>
        <dbReference type="EMBL" id="KAD4887994.1"/>
    </source>
</evidence>
<reference evidence="2 3" key="1">
    <citation type="submission" date="2019-05" db="EMBL/GenBank/DDBJ databases">
        <title>Mikania micrantha, genome provides insights into the molecular mechanism of rapid growth.</title>
        <authorList>
            <person name="Liu B."/>
        </authorList>
    </citation>
    <scope>NUCLEOTIDE SEQUENCE [LARGE SCALE GENOMIC DNA]</scope>
    <source>
        <strain evidence="2">NLD-2019</strain>
        <tissue evidence="2">Leaf</tissue>
    </source>
</reference>
<proteinExistence type="predicted"/>
<accession>A0A5N6NGF1</accession>
<sequence>MTRREQLCLGGGGRRSKLQSGRRRATERLGDCRRATGDGATLDPMDETSGAAQRLVVVHWCGWTLKAAEGGGRLLQEMVEGGGESNIGGGEGRGAILLSDEEMANSSEWPKRRDDRARIGRSIPGRV</sequence>
<evidence type="ECO:0000313" key="3">
    <source>
        <dbReference type="Proteomes" id="UP000326396"/>
    </source>
</evidence>
<dbReference type="AlphaFoldDB" id="A0A5N6NGF1"/>
<dbReference type="EMBL" id="SZYD01000011">
    <property type="protein sequence ID" value="KAD4887994.1"/>
    <property type="molecule type" value="Genomic_DNA"/>
</dbReference>
<dbReference type="Proteomes" id="UP000326396">
    <property type="component" value="Linkage Group LG19"/>
</dbReference>
<feature type="compositionally biased region" description="Basic residues" evidence="1">
    <location>
        <begin position="14"/>
        <end position="23"/>
    </location>
</feature>
<feature type="region of interest" description="Disordered" evidence="1">
    <location>
        <begin position="1"/>
        <end position="46"/>
    </location>
</feature>
<organism evidence="2 3">
    <name type="scientific">Mikania micrantha</name>
    <name type="common">bitter vine</name>
    <dbReference type="NCBI Taxonomy" id="192012"/>
    <lineage>
        <taxon>Eukaryota</taxon>
        <taxon>Viridiplantae</taxon>
        <taxon>Streptophyta</taxon>
        <taxon>Embryophyta</taxon>
        <taxon>Tracheophyta</taxon>
        <taxon>Spermatophyta</taxon>
        <taxon>Magnoliopsida</taxon>
        <taxon>eudicotyledons</taxon>
        <taxon>Gunneridae</taxon>
        <taxon>Pentapetalae</taxon>
        <taxon>asterids</taxon>
        <taxon>campanulids</taxon>
        <taxon>Asterales</taxon>
        <taxon>Asteraceae</taxon>
        <taxon>Asteroideae</taxon>
        <taxon>Heliantheae alliance</taxon>
        <taxon>Eupatorieae</taxon>
        <taxon>Mikania</taxon>
    </lineage>
</organism>
<protein>
    <submittedName>
        <fullName evidence="2">Uncharacterized protein</fullName>
    </submittedName>
</protein>
<keyword evidence="3" id="KW-1185">Reference proteome</keyword>
<feature type="region of interest" description="Disordered" evidence="1">
    <location>
        <begin position="104"/>
        <end position="127"/>
    </location>
</feature>
<comment type="caution">
    <text evidence="2">The sequence shown here is derived from an EMBL/GenBank/DDBJ whole genome shotgun (WGS) entry which is preliminary data.</text>
</comment>
<gene>
    <name evidence="2" type="ORF">E3N88_20067</name>
</gene>
<feature type="compositionally biased region" description="Basic and acidic residues" evidence="1">
    <location>
        <begin position="109"/>
        <end position="118"/>
    </location>
</feature>
<name>A0A5N6NGF1_9ASTR</name>
<feature type="compositionally biased region" description="Basic and acidic residues" evidence="1">
    <location>
        <begin position="24"/>
        <end position="36"/>
    </location>
</feature>